<feature type="domain" description="Glycine radical" evidence="4">
    <location>
        <begin position="1113"/>
        <end position="1237"/>
    </location>
</feature>
<proteinExistence type="predicted"/>
<evidence type="ECO:0000313" key="7">
    <source>
        <dbReference type="Proteomes" id="UP001381693"/>
    </source>
</evidence>
<evidence type="ECO:0000256" key="2">
    <source>
        <dbReference type="ARBA" id="ARBA00023239"/>
    </source>
</evidence>
<organism evidence="6 7">
    <name type="scientific">Halocaridina rubra</name>
    <name type="common">Hawaiian red shrimp</name>
    <dbReference type="NCBI Taxonomy" id="373956"/>
    <lineage>
        <taxon>Eukaryota</taxon>
        <taxon>Metazoa</taxon>
        <taxon>Ecdysozoa</taxon>
        <taxon>Arthropoda</taxon>
        <taxon>Crustacea</taxon>
        <taxon>Multicrustacea</taxon>
        <taxon>Malacostraca</taxon>
        <taxon>Eumalacostraca</taxon>
        <taxon>Eucarida</taxon>
        <taxon>Decapoda</taxon>
        <taxon>Pleocyemata</taxon>
        <taxon>Caridea</taxon>
        <taxon>Atyoidea</taxon>
        <taxon>Atyidae</taxon>
        <taxon>Halocaridina</taxon>
    </lineage>
</organism>
<evidence type="ECO:0000313" key="6">
    <source>
        <dbReference type="EMBL" id="KAK7075559.1"/>
    </source>
</evidence>
<dbReference type="Gene3D" id="3.20.70.20">
    <property type="match status" value="1"/>
</dbReference>
<accession>A0AAN8XBL5</accession>
<dbReference type="SUPFAM" id="SSF51998">
    <property type="entry name" value="PFL-like glycyl radical enzymes"/>
    <property type="match status" value="1"/>
</dbReference>
<dbReference type="GO" id="GO:0016829">
    <property type="term" value="F:lyase activity"/>
    <property type="evidence" value="ECO:0007669"/>
    <property type="project" value="UniProtKB-KW"/>
</dbReference>
<dbReference type="Pfam" id="PF20628">
    <property type="entry name" value="Dyp_perox_C"/>
    <property type="match status" value="1"/>
</dbReference>
<evidence type="ECO:0008006" key="8">
    <source>
        <dbReference type="Google" id="ProtNLM"/>
    </source>
</evidence>
<dbReference type="SUPFAM" id="SSF54909">
    <property type="entry name" value="Dimeric alpha+beta barrel"/>
    <property type="match status" value="1"/>
</dbReference>
<dbReference type="InterPro" id="IPR004184">
    <property type="entry name" value="PFL_dom"/>
</dbReference>
<gene>
    <name evidence="6" type="ORF">SK128_021984</name>
</gene>
<dbReference type="Pfam" id="PF02901">
    <property type="entry name" value="PFL-like"/>
    <property type="match status" value="1"/>
</dbReference>
<dbReference type="PANTHER" id="PTHR43641">
    <property type="entry name" value="FORMATE ACETYLTRANSFERASE 3-RELATED"/>
    <property type="match status" value="1"/>
</dbReference>
<dbReference type="InterPro" id="IPR048328">
    <property type="entry name" value="Dyp_perox_C"/>
</dbReference>
<dbReference type="GO" id="GO:0005829">
    <property type="term" value="C:cytosol"/>
    <property type="evidence" value="ECO:0007669"/>
    <property type="project" value="TreeGrafter"/>
</dbReference>
<evidence type="ECO:0000259" key="4">
    <source>
        <dbReference type="PROSITE" id="PS51149"/>
    </source>
</evidence>
<dbReference type="PROSITE" id="PS51554">
    <property type="entry name" value="PFL"/>
    <property type="match status" value="1"/>
</dbReference>
<dbReference type="InterPro" id="IPR001150">
    <property type="entry name" value="Gly_radical"/>
</dbReference>
<dbReference type="PROSITE" id="PS51149">
    <property type="entry name" value="GLY_RADICAL_2"/>
    <property type="match status" value="1"/>
</dbReference>
<feature type="domain" description="PFL" evidence="5">
    <location>
        <begin position="394"/>
        <end position="1102"/>
    </location>
</feature>
<evidence type="ECO:0000259" key="5">
    <source>
        <dbReference type="PROSITE" id="PS51554"/>
    </source>
</evidence>
<reference evidence="6 7" key="1">
    <citation type="submission" date="2023-11" db="EMBL/GenBank/DDBJ databases">
        <title>Halocaridina rubra genome assembly.</title>
        <authorList>
            <person name="Smith C."/>
        </authorList>
    </citation>
    <scope>NUCLEOTIDE SEQUENCE [LARGE SCALE GENOMIC DNA]</scope>
    <source>
        <strain evidence="6">EP-1</strain>
        <tissue evidence="6">Whole</tissue>
    </source>
</reference>
<dbReference type="EMBL" id="JAXCGZ010010427">
    <property type="protein sequence ID" value="KAK7075559.1"/>
    <property type="molecule type" value="Genomic_DNA"/>
</dbReference>
<protein>
    <recommendedName>
        <fullName evidence="8">PFL domain-containing protein</fullName>
    </recommendedName>
</protein>
<evidence type="ECO:0000256" key="1">
    <source>
        <dbReference type="ARBA" id="ARBA00022818"/>
    </source>
</evidence>
<keyword evidence="2" id="KW-0456">Lyase</keyword>
<feature type="modified residue" description="Glycine radical" evidence="3">
    <location>
        <position position="1212"/>
    </location>
</feature>
<dbReference type="PANTHER" id="PTHR43641:SF2">
    <property type="entry name" value="DEHYDRATASE YBIW-RELATED"/>
    <property type="match status" value="1"/>
</dbReference>
<dbReference type="InterPro" id="IPR051215">
    <property type="entry name" value="GRE"/>
</dbReference>
<sequence length="1255" mass="142151">MRPTSPCPYQQQKVKGKLEADENVPNQYTQLGLFDFRHRFGKFINIVLGSRDRQCKDDILKITKKLINLAHSMDGRTRVIVAFDPELWSQWGCQTPLEKRPNSKLLTKNSKKFVSTPGDVFFYIKSDILHNADQLLDLLRDELHHHRRIVVTDKYITESVSHGSTDIIGGLFREGLGNFSDPVSTNQHILINGTGKGMPGGTYMMTQKFKINWDVVGTRSKTQKEDMIGRRVMTNTIIPTNYERRHIKRAHFVDDFPPPCNVLRGFRRVFRQSLPYGKSDTGHGREEGVFYLSITKSTTVFVELLEHLAGVQANSPHGEITVDDLISALIPLEGTFWYVPNRQELELDMPGICKVDLDPHWEVTSSNPYMFYNQKYYMHAMTNGRYESGEVPTSRVLRLLGYAFEQWNHHWFRIQTTPDMPSLQDILHPHEARYITASIPIRKAFSIKKSLGELFTTSDVTKDPSEFYGFRADLFNIHPDELIVGRMPKFSLGLGKTVVNYLTEEERMKAFLVGLSEVAGVGHIMPQHEKLLSLGLDGMIADMKRRKEAAGLSEVKQEFYECGILAYEGMQMYMENYAKLAEHLSKLTHEYSKSEIDNLASISKRMQKLAHEPAENLLEAVQIIFTLHSCLHLTGEPVAVGRFDQFLEPYQYSCSTDEAQEIIDCFWIKLSERVLINRSNIVDLTQWGSVAVPYASNGLFPNGDSINQWVQQLTVGGYKPCDKEDCAPATNKITMLCLKAARRLPLNAPCLSLRLYDGISADIIVEAAKSLLSGGAHPILPHDDRICPGLLKAGSKLSRPMPKSDARDYACDGCYEPMIAGKSEFAFTYIPLPQITELTMNQGTLYALSGPNYLKGIAASFTTSHPENIKSFEMFKDIFAKHLKIQLERNLFSVIINYGNIWKYCPSPLLSPVIDGCLETGRDIYNAGSKYHILSCMFVGFSTCIDSLYAIKKMCYDDGTATVSLAELLTCLKCDWGYQMQEPFVDDVAGPIRTKEKKDYYGILRQQALSFTKFGTEAAVENPDIQDLVAWLSELIIQTFDEVVYNEDEDDPLVQQLKTLKEKYTDHDNDVPFEFLFTPGSGTFEGYVGWGLACGASADGRREGMPIASDFSPSPTPQDSRPYPPYSEVFKTLKNWDYPAINEGFSCGAEIDLNISEEFPMEELVRLIYKFSHQEGDIGGNLLTVTCANEDTYAKAAESPEKYGLLRVRMGGWTEFFTAMFDAHQEQHMRRPYFYAKYSPDTTEHRGPGNSYRRS</sequence>
<keyword evidence="7" id="KW-1185">Reference proteome</keyword>
<name>A0AAN8XBL5_HALRR</name>
<evidence type="ECO:0000256" key="3">
    <source>
        <dbReference type="PROSITE-ProRule" id="PRU00493"/>
    </source>
</evidence>
<keyword evidence="1 3" id="KW-0556">Organic radical</keyword>
<dbReference type="Proteomes" id="UP001381693">
    <property type="component" value="Unassembled WGS sequence"/>
</dbReference>
<dbReference type="AlphaFoldDB" id="A0AAN8XBL5"/>
<dbReference type="InterPro" id="IPR011008">
    <property type="entry name" value="Dimeric_a/b-barrel"/>
</dbReference>
<comment type="caution">
    <text evidence="6">The sequence shown here is derived from an EMBL/GenBank/DDBJ whole genome shotgun (WGS) entry which is preliminary data.</text>
</comment>